<keyword evidence="6 11" id="KW-0732">Signal</keyword>
<dbReference type="InterPro" id="IPR023614">
    <property type="entry name" value="Porin_dom_sf"/>
</dbReference>
<dbReference type="PANTHER" id="PTHR34501:SF9">
    <property type="entry name" value="MAJOR OUTER MEMBRANE PROTEIN P.IA"/>
    <property type="match status" value="1"/>
</dbReference>
<evidence type="ECO:0000256" key="3">
    <source>
        <dbReference type="ARBA" id="ARBA00022448"/>
    </source>
</evidence>
<keyword evidence="7" id="KW-0406">Ion transport</keyword>
<dbReference type="GO" id="GO:0009279">
    <property type="term" value="C:cell outer membrane"/>
    <property type="evidence" value="ECO:0007669"/>
    <property type="project" value="UniProtKB-SubCell"/>
</dbReference>
<feature type="signal peptide" evidence="11">
    <location>
        <begin position="1"/>
        <end position="20"/>
    </location>
</feature>
<evidence type="ECO:0000313" key="13">
    <source>
        <dbReference type="EMBL" id="MBB5402325.1"/>
    </source>
</evidence>
<dbReference type="PANTHER" id="PTHR34501">
    <property type="entry name" value="PROTEIN YDDL-RELATED"/>
    <property type="match status" value="1"/>
</dbReference>
<feature type="chain" id="PRO_5031062553" evidence="11">
    <location>
        <begin position="21"/>
        <end position="376"/>
    </location>
</feature>
<evidence type="ECO:0000256" key="9">
    <source>
        <dbReference type="ARBA" id="ARBA00023136"/>
    </source>
</evidence>
<comment type="caution">
    <text evidence="13">The sequence shown here is derived from an EMBL/GenBank/DDBJ whole genome shotgun (WGS) entry which is preliminary data.</text>
</comment>
<evidence type="ECO:0000313" key="14">
    <source>
        <dbReference type="Proteomes" id="UP000592820"/>
    </source>
</evidence>
<evidence type="ECO:0000256" key="1">
    <source>
        <dbReference type="ARBA" id="ARBA00004571"/>
    </source>
</evidence>
<evidence type="ECO:0000256" key="6">
    <source>
        <dbReference type="ARBA" id="ARBA00022729"/>
    </source>
</evidence>
<keyword evidence="5" id="KW-0812">Transmembrane</keyword>
<comment type="subcellular location">
    <subcellularLocation>
        <location evidence="1">Cell outer membrane</location>
        <topology evidence="1">Multi-pass membrane protein</topology>
    </subcellularLocation>
</comment>
<dbReference type="AlphaFoldDB" id="A0A7W8L908"/>
<keyword evidence="3" id="KW-0813">Transport</keyword>
<dbReference type="CDD" id="cd00342">
    <property type="entry name" value="gram_neg_porins"/>
    <property type="match status" value="1"/>
</dbReference>
<keyword evidence="8" id="KW-0626">Porin</keyword>
<reference evidence="13 14" key="1">
    <citation type="submission" date="2020-08" db="EMBL/GenBank/DDBJ databases">
        <title>Genomic Encyclopedia of Type Strains, Phase IV (KMG-V): Genome sequencing to study the core and pangenomes of soil and plant-associated prokaryotes.</title>
        <authorList>
            <person name="Whitman W."/>
        </authorList>
    </citation>
    <scope>NUCLEOTIDE SEQUENCE [LARGE SCALE GENOMIC DNA]</scope>
    <source>
        <strain evidence="13 14">JPY162</strain>
    </source>
</reference>
<keyword evidence="4" id="KW-1134">Transmembrane beta strand</keyword>
<feature type="domain" description="Porin" evidence="12">
    <location>
        <begin position="7"/>
        <end position="325"/>
    </location>
</feature>
<evidence type="ECO:0000256" key="10">
    <source>
        <dbReference type="ARBA" id="ARBA00023237"/>
    </source>
</evidence>
<evidence type="ECO:0000259" key="12">
    <source>
        <dbReference type="Pfam" id="PF13609"/>
    </source>
</evidence>
<organism evidence="13 14">
    <name type="scientific">Paraburkholderia youngii</name>
    <dbReference type="NCBI Taxonomy" id="2782701"/>
    <lineage>
        <taxon>Bacteria</taxon>
        <taxon>Pseudomonadati</taxon>
        <taxon>Pseudomonadota</taxon>
        <taxon>Betaproteobacteria</taxon>
        <taxon>Burkholderiales</taxon>
        <taxon>Burkholderiaceae</taxon>
        <taxon>Paraburkholderia</taxon>
    </lineage>
</organism>
<evidence type="ECO:0000256" key="4">
    <source>
        <dbReference type="ARBA" id="ARBA00022452"/>
    </source>
</evidence>
<dbReference type="SUPFAM" id="SSF56935">
    <property type="entry name" value="Porins"/>
    <property type="match status" value="1"/>
</dbReference>
<name>A0A7W8L908_9BURK</name>
<dbReference type="EMBL" id="JACHDE010000007">
    <property type="protein sequence ID" value="MBB5402325.1"/>
    <property type="molecule type" value="Genomic_DNA"/>
</dbReference>
<dbReference type="GO" id="GO:0015288">
    <property type="term" value="F:porin activity"/>
    <property type="evidence" value="ECO:0007669"/>
    <property type="project" value="UniProtKB-KW"/>
</dbReference>
<evidence type="ECO:0000256" key="11">
    <source>
        <dbReference type="SAM" id="SignalP"/>
    </source>
</evidence>
<protein>
    <submittedName>
        <fullName evidence="13">Putative porin</fullName>
    </submittedName>
</protein>
<gene>
    <name evidence="13" type="ORF">HDG41_004411</name>
</gene>
<dbReference type="Pfam" id="PF13609">
    <property type="entry name" value="Porin_4"/>
    <property type="match status" value="1"/>
</dbReference>
<evidence type="ECO:0000256" key="8">
    <source>
        <dbReference type="ARBA" id="ARBA00023114"/>
    </source>
</evidence>
<accession>A0A7W8L908</accession>
<comment type="subunit">
    <text evidence="2">Homotrimer.</text>
</comment>
<sequence length="376" mass="39467">MKYRVLAATFAAMFAGAAHAQSSVTLYGIIDDGLSYISNQGGHSTFKMDSGVVASDRWGLTGKEDLGGGLRAVFTLENGFDVNSGAAGQGGALFGRRAFVGLSSDRFGTLIAGNDYDFIYDYVTFYTNTAQFGGVYSFHLGYDIDRLAGEQVHNMVRYETPNIAGFGAGAMYGFSNTAGAFGGSPTAPRTISVGLKYSPTGSFNAPYSFGAAFTKVDGGYSVPGAGTIAQYALGAKSIYTAALGGLVKLGNFAINGVYTYTNASDTPLGTVTVNAYEGGLSWHPAPDFLVGAGLAYVDQRKLGKYNIGTLGVDYRLSKRTDLFTVGTWQHAFAGAKVAGNFYAVTPYSQSPTMPNGVGASSTRTQTIVQLGIRHVF</sequence>
<dbReference type="Gene3D" id="2.40.160.10">
    <property type="entry name" value="Porin"/>
    <property type="match status" value="1"/>
</dbReference>
<proteinExistence type="predicted"/>
<dbReference type="GO" id="GO:0006811">
    <property type="term" value="P:monoatomic ion transport"/>
    <property type="evidence" value="ECO:0007669"/>
    <property type="project" value="UniProtKB-KW"/>
</dbReference>
<dbReference type="RefSeq" id="WP_184227090.1">
    <property type="nucleotide sequence ID" value="NZ_JACHDE010000007.1"/>
</dbReference>
<evidence type="ECO:0000256" key="5">
    <source>
        <dbReference type="ARBA" id="ARBA00022692"/>
    </source>
</evidence>
<dbReference type="InterPro" id="IPR033900">
    <property type="entry name" value="Gram_neg_porin_domain"/>
</dbReference>
<dbReference type="Proteomes" id="UP000592820">
    <property type="component" value="Unassembled WGS sequence"/>
</dbReference>
<evidence type="ECO:0000256" key="2">
    <source>
        <dbReference type="ARBA" id="ARBA00011233"/>
    </source>
</evidence>
<dbReference type="InterPro" id="IPR002299">
    <property type="entry name" value="Porin_Neis"/>
</dbReference>
<keyword evidence="10" id="KW-0998">Cell outer membrane</keyword>
<keyword evidence="9" id="KW-0472">Membrane</keyword>
<evidence type="ECO:0000256" key="7">
    <source>
        <dbReference type="ARBA" id="ARBA00023065"/>
    </source>
</evidence>
<dbReference type="PRINTS" id="PR00184">
    <property type="entry name" value="NEISSPPORIN"/>
</dbReference>
<dbReference type="InterPro" id="IPR050298">
    <property type="entry name" value="Gram-neg_bact_OMP"/>
</dbReference>
<dbReference type="GO" id="GO:0046930">
    <property type="term" value="C:pore complex"/>
    <property type="evidence" value="ECO:0007669"/>
    <property type="project" value="UniProtKB-KW"/>
</dbReference>